<accession>A0A371GQL1</accession>
<evidence type="ECO:0000313" key="1">
    <source>
        <dbReference type="EMBL" id="RDX92814.1"/>
    </source>
</evidence>
<reference evidence="1" key="1">
    <citation type="submission" date="2018-05" db="EMBL/GenBank/DDBJ databases">
        <title>Draft genome of Mucuna pruriens seed.</title>
        <authorList>
            <person name="Nnadi N.E."/>
            <person name="Vos R."/>
            <person name="Hasami M.H."/>
            <person name="Devisetty U.K."/>
            <person name="Aguiy J.C."/>
        </authorList>
    </citation>
    <scope>NUCLEOTIDE SEQUENCE [LARGE SCALE GENOMIC DNA]</scope>
    <source>
        <strain evidence="1">JCA_2017</strain>
    </source>
</reference>
<organism evidence="1 2">
    <name type="scientific">Mucuna pruriens</name>
    <name type="common">Velvet bean</name>
    <name type="synonym">Dolichos pruriens</name>
    <dbReference type="NCBI Taxonomy" id="157652"/>
    <lineage>
        <taxon>Eukaryota</taxon>
        <taxon>Viridiplantae</taxon>
        <taxon>Streptophyta</taxon>
        <taxon>Embryophyta</taxon>
        <taxon>Tracheophyta</taxon>
        <taxon>Spermatophyta</taxon>
        <taxon>Magnoliopsida</taxon>
        <taxon>eudicotyledons</taxon>
        <taxon>Gunneridae</taxon>
        <taxon>Pentapetalae</taxon>
        <taxon>rosids</taxon>
        <taxon>fabids</taxon>
        <taxon>Fabales</taxon>
        <taxon>Fabaceae</taxon>
        <taxon>Papilionoideae</taxon>
        <taxon>50 kb inversion clade</taxon>
        <taxon>NPAAA clade</taxon>
        <taxon>indigoferoid/millettioid clade</taxon>
        <taxon>Phaseoleae</taxon>
        <taxon>Mucuna</taxon>
    </lineage>
</organism>
<sequence>MSCQVFHVLHFKIAEVREVSGSGSGLLVKHRALKDYFDDTKPDIGVGTSSVQDYLFLSFATFRAFFESRKISLLGLHFIMDRLSQGDYSMIISILGIHGILFCRQNISILLMPIEL</sequence>
<keyword evidence="2" id="KW-1185">Reference proteome</keyword>
<dbReference type="EMBL" id="QJKJ01004770">
    <property type="protein sequence ID" value="RDX92814.1"/>
    <property type="molecule type" value="Genomic_DNA"/>
</dbReference>
<name>A0A371GQL1_MUCPR</name>
<dbReference type="AlphaFoldDB" id="A0A371GQL1"/>
<gene>
    <name evidence="1" type="ORF">CR513_25011</name>
</gene>
<dbReference type="STRING" id="157652.A0A371GQL1"/>
<feature type="non-terminal residue" evidence="1">
    <location>
        <position position="1"/>
    </location>
</feature>
<comment type="caution">
    <text evidence="1">The sequence shown here is derived from an EMBL/GenBank/DDBJ whole genome shotgun (WGS) entry which is preliminary data.</text>
</comment>
<protein>
    <submittedName>
        <fullName evidence="1">Uncharacterized protein</fullName>
    </submittedName>
</protein>
<proteinExistence type="predicted"/>
<dbReference type="Proteomes" id="UP000257109">
    <property type="component" value="Unassembled WGS sequence"/>
</dbReference>
<evidence type="ECO:0000313" key="2">
    <source>
        <dbReference type="Proteomes" id="UP000257109"/>
    </source>
</evidence>